<sequence length="123" mass="13726">MANFYDIKHYIAHHVNKGRRLMGEKGESVVFCGRVYDGRGNYSEAFNDFIEKLLSSGHFFRYYIEEDGFAFAELSHAKFEMDYCVTCREPIPVPVVGALGPPACYLCPVASECDTSTAAPSPP</sequence>
<dbReference type="EMBL" id="CP003587">
    <property type="protein sequence ID" value="AGY57925.1"/>
    <property type="molecule type" value="Genomic_DNA"/>
</dbReference>
<dbReference type="Proteomes" id="UP000017396">
    <property type="component" value="Chromosome"/>
</dbReference>
<evidence type="ECO:0000313" key="2">
    <source>
        <dbReference type="Proteomes" id="UP000017396"/>
    </source>
</evidence>
<evidence type="ECO:0000313" key="1">
    <source>
        <dbReference type="EMBL" id="AGY57925.1"/>
    </source>
</evidence>
<gene>
    <name evidence="1" type="ORF">GKIL_1679</name>
</gene>
<reference evidence="1 2" key="1">
    <citation type="journal article" date="2013" name="PLoS ONE">
        <title>Cultivation and Complete Genome Sequencing of Gloeobacter kilaueensis sp. nov., from a Lava Cave in Kilauea Caldera, Hawai'i.</title>
        <authorList>
            <person name="Saw J.H."/>
            <person name="Schatz M."/>
            <person name="Brown M.V."/>
            <person name="Kunkel D.D."/>
            <person name="Foster J.S."/>
            <person name="Shick H."/>
            <person name="Christensen S."/>
            <person name="Hou S."/>
            <person name="Wan X."/>
            <person name="Donachie S.P."/>
        </authorList>
    </citation>
    <scope>NUCLEOTIDE SEQUENCE [LARGE SCALE GENOMIC DNA]</scope>
    <source>
        <strain evidence="2">JS</strain>
    </source>
</reference>
<dbReference type="RefSeq" id="WP_023173044.1">
    <property type="nucleotide sequence ID" value="NC_022600.1"/>
</dbReference>
<dbReference type="KEGG" id="glj:GKIL_1679"/>
<dbReference type="AlphaFoldDB" id="U5QJU3"/>
<organism evidence="1 2">
    <name type="scientific">Gloeobacter kilaueensis (strain ATCC BAA-2537 / CCAP 1431/1 / ULC 316 / JS1)</name>
    <dbReference type="NCBI Taxonomy" id="1183438"/>
    <lineage>
        <taxon>Bacteria</taxon>
        <taxon>Bacillati</taxon>
        <taxon>Cyanobacteriota</taxon>
        <taxon>Cyanophyceae</taxon>
        <taxon>Gloeobacterales</taxon>
        <taxon>Gloeobacteraceae</taxon>
        <taxon>Gloeobacter</taxon>
    </lineage>
</organism>
<proteinExistence type="predicted"/>
<name>U5QJU3_GLOK1</name>
<protein>
    <submittedName>
        <fullName evidence="1">Uncharacterized protein</fullName>
    </submittedName>
</protein>
<dbReference type="HOGENOM" id="CLU_2081464_0_0_3"/>
<keyword evidence="2" id="KW-1185">Reference proteome</keyword>
<accession>U5QJU3</accession>
<dbReference type="STRING" id="1183438.GKIL_1679"/>